<dbReference type="PROSITE" id="PS50075">
    <property type="entry name" value="CARRIER"/>
    <property type="match status" value="1"/>
</dbReference>
<dbReference type="InterPro" id="IPR009081">
    <property type="entry name" value="PP-bd_ACP"/>
</dbReference>
<dbReference type="EMBL" id="QUNO01000013">
    <property type="protein sequence ID" value="REH39196.1"/>
    <property type="molecule type" value="Genomic_DNA"/>
</dbReference>
<gene>
    <name evidence="2" type="ORF">BCF44_11351</name>
</gene>
<sequence length="78" mass="8641">MIETELRDSTHAWVVELLDESDVSLEDNFLDLGGHSMLALRLNERIADRYGAGLSLRLLFERSLGDAVAELAARLQAA</sequence>
<evidence type="ECO:0000313" key="3">
    <source>
        <dbReference type="Proteomes" id="UP000256269"/>
    </source>
</evidence>
<evidence type="ECO:0000313" key="2">
    <source>
        <dbReference type="EMBL" id="REH39196.1"/>
    </source>
</evidence>
<dbReference type="Proteomes" id="UP000256269">
    <property type="component" value="Unassembled WGS sequence"/>
</dbReference>
<reference evidence="2 3" key="1">
    <citation type="submission" date="2018-08" db="EMBL/GenBank/DDBJ databases">
        <title>Genomic Encyclopedia of Archaeal and Bacterial Type Strains, Phase II (KMG-II): from individual species to whole genera.</title>
        <authorList>
            <person name="Goeker M."/>
        </authorList>
    </citation>
    <scope>NUCLEOTIDE SEQUENCE [LARGE SCALE GENOMIC DNA]</scope>
    <source>
        <strain evidence="2 3">DSM 45791</strain>
    </source>
</reference>
<dbReference type="OrthoDB" id="6637748at2"/>
<dbReference type="AlphaFoldDB" id="A0A3E0H8N5"/>
<feature type="domain" description="Carrier" evidence="1">
    <location>
        <begin position="1"/>
        <end position="78"/>
    </location>
</feature>
<proteinExistence type="predicted"/>
<evidence type="ECO:0000259" key="1">
    <source>
        <dbReference type="PROSITE" id="PS50075"/>
    </source>
</evidence>
<dbReference type="Gene3D" id="1.10.1200.10">
    <property type="entry name" value="ACP-like"/>
    <property type="match status" value="1"/>
</dbReference>
<dbReference type="Pfam" id="PF00550">
    <property type="entry name" value="PP-binding"/>
    <property type="match status" value="1"/>
</dbReference>
<protein>
    <submittedName>
        <fullName evidence="2">Phosphopantetheine binding protein</fullName>
    </submittedName>
</protein>
<accession>A0A3E0H8N5</accession>
<dbReference type="InterPro" id="IPR036736">
    <property type="entry name" value="ACP-like_sf"/>
</dbReference>
<organism evidence="2 3">
    <name type="scientific">Kutzneria buriramensis</name>
    <dbReference type="NCBI Taxonomy" id="1045776"/>
    <lineage>
        <taxon>Bacteria</taxon>
        <taxon>Bacillati</taxon>
        <taxon>Actinomycetota</taxon>
        <taxon>Actinomycetes</taxon>
        <taxon>Pseudonocardiales</taxon>
        <taxon>Pseudonocardiaceae</taxon>
        <taxon>Kutzneria</taxon>
    </lineage>
</organism>
<comment type="caution">
    <text evidence="2">The sequence shown here is derived from an EMBL/GenBank/DDBJ whole genome shotgun (WGS) entry which is preliminary data.</text>
</comment>
<dbReference type="RefSeq" id="WP_116178552.1">
    <property type="nucleotide sequence ID" value="NZ_CP144375.1"/>
</dbReference>
<keyword evidence="3" id="KW-1185">Reference proteome</keyword>
<dbReference type="SUPFAM" id="SSF47336">
    <property type="entry name" value="ACP-like"/>
    <property type="match status" value="1"/>
</dbReference>
<name>A0A3E0H8N5_9PSEU</name>